<reference evidence="1" key="2">
    <citation type="submission" date="2025-08" db="UniProtKB">
        <authorList>
            <consortium name="Ensembl"/>
        </authorList>
    </citation>
    <scope>IDENTIFICATION</scope>
</reference>
<dbReference type="InterPro" id="IPR029027">
    <property type="entry name" value="Single_a-helix_sf"/>
</dbReference>
<organism evidence="1 2">
    <name type="scientific">Melopsittacus undulatus</name>
    <name type="common">Budgerigar</name>
    <name type="synonym">Psittacus undulatus</name>
    <dbReference type="NCBI Taxonomy" id="13146"/>
    <lineage>
        <taxon>Eukaryota</taxon>
        <taxon>Metazoa</taxon>
        <taxon>Chordata</taxon>
        <taxon>Craniata</taxon>
        <taxon>Vertebrata</taxon>
        <taxon>Euteleostomi</taxon>
        <taxon>Archelosauria</taxon>
        <taxon>Archosauria</taxon>
        <taxon>Dinosauria</taxon>
        <taxon>Saurischia</taxon>
        <taxon>Theropoda</taxon>
        <taxon>Coelurosauria</taxon>
        <taxon>Aves</taxon>
        <taxon>Neognathae</taxon>
        <taxon>Neoaves</taxon>
        <taxon>Telluraves</taxon>
        <taxon>Australaves</taxon>
        <taxon>Psittaciformes</taxon>
        <taxon>Psittaculidae</taxon>
        <taxon>Melopsittacus</taxon>
    </lineage>
</organism>
<dbReference type="GO" id="GO:0006122">
    <property type="term" value="P:mitochondrial electron transport, ubiquinol to cytochrome c"/>
    <property type="evidence" value="ECO:0007669"/>
    <property type="project" value="InterPro"/>
</dbReference>
<dbReference type="PANTHER" id="PTHR15420:SF2">
    <property type="entry name" value="CYTOCHROME B-C1 COMPLEX SUBUNIT 10"/>
    <property type="match status" value="1"/>
</dbReference>
<dbReference type="InterPro" id="IPR015089">
    <property type="entry name" value="UQCR"/>
</dbReference>
<proteinExistence type="predicted"/>
<dbReference type="GO" id="GO:0005743">
    <property type="term" value="C:mitochondrial inner membrane"/>
    <property type="evidence" value="ECO:0007669"/>
    <property type="project" value="TreeGrafter"/>
</dbReference>
<dbReference type="Ensembl" id="ENSMUNT00000003265.2">
    <property type="protein sequence ID" value="ENSMUNP00000002768.2"/>
    <property type="gene ID" value="ENSMUNG00000002420.2"/>
</dbReference>
<protein>
    <submittedName>
        <fullName evidence="1">Uncharacterized protein</fullName>
    </submittedName>
</protein>
<dbReference type="Proteomes" id="UP000694405">
    <property type="component" value="Chromosome 19"/>
</dbReference>
<dbReference type="AlphaFoldDB" id="A0A8C6IS26"/>
<accession>A0A8C6IS26</accession>
<gene>
    <name evidence="1" type="primary">LOC101877644</name>
</gene>
<dbReference type="Gene3D" id="1.20.5.220">
    <property type="match status" value="1"/>
</dbReference>
<dbReference type="SUPFAM" id="SSF81518">
    <property type="entry name" value="Subunit XI (6.4 kDa protein) of cytochrome bc1 complex (Ubiquinol-cytochrome c reductase)"/>
    <property type="match status" value="1"/>
</dbReference>
<dbReference type="FunFam" id="1.20.5.220:FF:000005">
    <property type="entry name" value="cytochrome b-c1 complex subunit 10"/>
    <property type="match status" value="1"/>
</dbReference>
<keyword evidence="2" id="KW-1185">Reference proteome</keyword>
<reference evidence="1" key="3">
    <citation type="submission" date="2025-09" db="UniProtKB">
        <authorList>
            <consortium name="Ensembl"/>
        </authorList>
    </citation>
    <scope>IDENTIFICATION</scope>
</reference>
<evidence type="ECO:0000313" key="1">
    <source>
        <dbReference type="Ensembl" id="ENSMUNP00000002768.2"/>
    </source>
</evidence>
<dbReference type="PANTHER" id="PTHR15420">
    <property type="entry name" value="UBIQUINOL-CYTOCHROME C REDUCTASE COMPLEX 6.4 KD PROTEIN"/>
    <property type="match status" value="1"/>
</dbReference>
<sequence>MLSKVLGPRYAQLLQTWTPTLMTWGTVAGIGVIWGTDWKLVLQYVPYIGGKYKTED</sequence>
<accession>A0A8V5GLU5</accession>
<evidence type="ECO:0000313" key="2">
    <source>
        <dbReference type="Proteomes" id="UP000694405"/>
    </source>
</evidence>
<reference evidence="1" key="1">
    <citation type="submission" date="2020-03" db="EMBL/GenBank/DDBJ databases">
        <title>Melopsittacus undulatus (budgerigar) genome, bMelUnd1, maternal haplotype with Z.</title>
        <authorList>
            <person name="Gedman G."/>
            <person name="Mountcastle J."/>
            <person name="Haase B."/>
            <person name="Formenti G."/>
            <person name="Wright T."/>
            <person name="Apodaca J."/>
            <person name="Pelan S."/>
            <person name="Chow W."/>
            <person name="Rhie A."/>
            <person name="Howe K."/>
            <person name="Fedrigo O."/>
            <person name="Jarvis E.D."/>
        </authorList>
    </citation>
    <scope>NUCLEOTIDE SEQUENCE [LARGE SCALE GENOMIC DNA]</scope>
</reference>
<name>A0A8C6IS26_MELUD</name>
<dbReference type="Pfam" id="PF08997">
    <property type="entry name" value="UCR_6-4kD"/>
    <property type="match status" value="1"/>
</dbReference>
<dbReference type="OrthoDB" id="15743at2759"/>